<feature type="transmembrane region" description="Helical" evidence="6">
    <location>
        <begin position="65"/>
        <end position="92"/>
    </location>
</feature>
<dbReference type="GO" id="GO:0055085">
    <property type="term" value="P:transmembrane transport"/>
    <property type="evidence" value="ECO:0007669"/>
    <property type="project" value="InterPro"/>
</dbReference>
<proteinExistence type="predicted"/>
<name>A0A0C2HUU9_9BACT</name>
<dbReference type="GO" id="GO:0015920">
    <property type="term" value="P:lipopolysaccharide transport"/>
    <property type="evidence" value="ECO:0007669"/>
    <property type="project" value="TreeGrafter"/>
</dbReference>
<feature type="transmembrane region" description="Helical" evidence="6">
    <location>
        <begin position="323"/>
        <end position="347"/>
    </location>
</feature>
<keyword evidence="2" id="KW-1003">Cell membrane</keyword>
<dbReference type="PANTHER" id="PTHR33529:SF6">
    <property type="entry name" value="YJGP_YJGQ FAMILY PERMEASE"/>
    <property type="match status" value="1"/>
</dbReference>
<gene>
    <name evidence="7" type="ORF">GFER_10510</name>
</gene>
<dbReference type="InterPro" id="IPR005495">
    <property type="entry name" value="LptG/LptF_permease"/>
</dbReference>
<evidence type="ECO:0008006" key="9">
    <source>
        <dbReference type="Google" id="ProtNLM"/>
    </source>
</evidence>
<dbReference type="AlphaFoldDB" id="A0A0C2HUU9"/>
<feature type="transmembrane region" description="Helical" evidence="6">
    <location>
        <begin position="27"/>
        <end position="45"/>
    </location>
</feature>
<dbReference type="NCBIfam" id="TIGR04408">
    <property type="entry name" value="LptG_lptG"/>
    <property type="match status" value="1"/>
</dbReference>
<feature type="transmembrane region" description="Helical" evidence="6">
    <location>
        <begin position="293"/>
        <end position="311"/>
    </location>
</feature>
<comment type="subcellular location">
    <subcellularLocation>
        <location evidence="1">Cell membrane</location>
        <topology evidence="1">Multi-pass membrane protein</topology>
    </subcellularLocation>
</comment>
<evidence type="ECO:0000313" key="7">
    <source>
        <dbReference type="EMBL" id="KIH76587.1"/>
    </source>
</evidence>
<keyword evidence="3 6" id="KW-0812">Transmembrane</keyword>
<sequence>MGAAPGHPLAHQEAAVNLINRYILRRFFQVFGLSLAAFVGLYLLVDFFEKVDNLLEQRVPLEIYFVYFAAKVPLIAVQIAPMAVLMGAFMTIGGLSRTSELTALWAGGVSLLRIAAPLLGTAGLISLLILLLSELLVPLSVRTTNEIWETRVHGRPAVMYKLDRLWLREGDHIINVRLVQPEEDRLQGVSLFRFDEEFRLVERIEAPETQHTGEAWEAPEIQHFRFSPGGGQLLSAERLSNTSLPLSRGPENFRSARIESEELNFRQLKQRAAVLRSEGYDPRRFTVDMHNRLATPFATLIMAFLGIPFALQKGRNSRVALGVALTVAIGFSYHMLHAVSMAMGYAGLLPPPAAAWSVNILFLLFGTWLLLAERMN</sequence>
<evidence type="ECO:0000256" key="1">
    <source>
        <dbReference type="ARBA" id="ARBA00004651"/>
    </source>
</evidence>
<reference evidence="7 8" key="1">
    <citation type="submission" date="2014-12" db="EMBL/GenBank/DDBJ databases">
        <title>Genomes of Geoalkalibacter ferrihydriticus and Geoalkalibacter subterraneus, two haloalkaliphilic metal-reducing members of the Geobacteraceae.</title>
        <authorList>
            <person name="Badalamenti J.P."/>
            <person name="Torres C.I."/>
            <person name="Krajmalnik-Brown R."/>
            <person name="Bond D.R."/>
        </authorList>
    </citation>
    <scope>NUCLEOTIDE SEQUENCE [LARGE SCALE GENOMIC DNA]</scope>
    <source>
        <strain evidence="7 8">DSM 17813</strain>
    </source>
</reference>
<evidence type="ECO:0000256" key="2">
    <source>
        <dbReference type="ARBA" id="ARBA00022475"/>
    </source>
</evidence>
<evidence type="ECO:0000256" key="3">
    <source>
        <dbReference type="ARBA" id="ARBA00022692"/>
    </source>
</evidence>
<dbReference type="Pfam" id="PF03739">
    <property type="entry name" value="LptF_LptG"/>
    <property type="match status" value="1"/>
</dbReference>
<protein>
    <recommendedName>
        <fullName evidence="9">Permease</fullName>
    </recommendedName>
</protein>
<dbReference type="PANTHER" id="PTHR33529">
    <property type="entry name" value="SLR0882 PROTEIN-RELATED"/>
    <property type="match status" value="1"/>
</dbReference>
<keyword evidence="5 6" id="KW-0472">Membrane</keyword>
<organism evidence="7 8">
    <name type="scientific">Geoalkalibacter ferrihydriticus DSM 17813</name>
    <dbReference type="NCBI Taxonomy" id="1121915"/>
    <lineage>
        <taxon>Bacteria</taxon>
        <taxon>Pseudomonadati</taxon>
        <taxon>Thermodesulfobacteriota</taxon>
        <taxon>Desulfuromonadia</taxon>
        <taxon>Desulfuromonadales</taxon>
        <taxon>Geoalkalibacteraceae</taxon>
        <taxon>Geoalkalibacter</taxon>
    </lineage>
</organism>
<dbReference type="InterPro" id="IPR030923">
    <property type="entry name" value="LptG"/>
</dbReference>
<feature type="transmembrane region" description="Helical" evidence="6">
    <location>
        <begin position="353"/>
        <end position="371"/>
    </location>
</feature>
<dbReference type="Proteomes" id="UP000035068">
    <property type="component" value="Unassembled WGS sequence"/>
</dbReference>
<keyword evidence="4 6" id="KW-1133">Transmembrane helix</keyword>
<evidence type="ECO:0000256" key="4">
    <source>
        <dbReference type="ARBA" id="ARBA00022989"/>
    </source>
</evidence>
<keyword evidence="8" id="KW-1185">Reference proteome</keyword>
<accession>A0A0C2HUU9</accession>
<evidence type="ECO:0000256" key="5">
    <source>
        <dbReference type="ARBA" id="ARBA00023136"/>
    </source>
</evidence>
<dbReference type="EMBL" id="JWJD01000003">
    <property type="protein sequence ID" value="KIH76587.1"/>
    <property type="molecule type" value="Genomic_DNA"/>
</dbReference>
<feature type="transmembrane region" description="Helical" evidence="6">
    <location>
        <begin position="104"/>
        <end position="132"/>
    </location>
</feature>
<evidence type="ECO:0000313" key="8">
    <source>
        <dbReference type="Proteomes" id="UP000035068"/>
    </source>
</evidence>
<comment type="caution">
    <text evidence="7">The sequence shown here is derived from an EMBL/GenBank/DDBJ whole genome shotgun (WGS) entry which is preliminary data.</text>
</comment>
<dbReference type="GO" id="GO:0043190">
    <property type="term" value="C:ATP-binding cassette (ABC) transporter complex"/>
    <property type="evidence" value="ECO:0007669"/>
    <property type="project" value="InterPro"/>
</dbReference>
<evidence type="ECO:0000256" key="6">
    <source>
        <dbReference type="SAM" id="Phobius"/>
    </source>
</evidence>